<dbReference type="EMBL" id="CM046107">
    <property type="protein sequence ID" value="KAI8432048.1"/>
    <property type="molecule type" value="Genomic_DNA"/>
</dbReference>
<sequence length="371" mass="40655">MECVDNRRIANLLVLLALLIAEVLFLVGSDAYYDPLTNSDSARVFQGLINMAVSVAYVILGIPFLIAYVFSVLLCKGIRKNCVLTAHKKYVNPKSVKNTVVSRIRRDGQTNVKTTFVRTSSATVLGERFSVTPELFRLPLWRHPEKSSATLPTWGIVPRTEAALPLCTAKLRRWAKKRKPGIVKAYFIYGVFVMLLAVFAAISHVALNNDNPYPGVYVLIACAPPGLERLVFFIWICMGMRSLHQLRSVTGSPHSRGCHARTASGPLGDSPLLAAIVATRKFVDHAKSTRCQRGVQPWATCRQRVDAKSRGGAGSVPGGSNELDIVEFVETAVDNELAVSCVTSISDPGSGLLIMGHRLGPQRAINKKWSR</sequence>
<comment type="caution">
    <text evidence="1">The sequence shown here is derived from an EMBL/GenBank/DDBJ whole genome shotgun (WGS) entry which is preliminary data.</text>
</comment>
<accession>A0ACC0K6I9</accession>
<gene>
    <name evidence="1" type="ORF">MSG28_004567</name>
</gene>
<evidence type="ECO:0000313" key="1">
    <source>
        <dbReference type="EMBL" id="KAI8432048.1"/>
    </source>
</evidence>
<reference evidence="1 2" key="1">
    <citation type="journal article" date="2022" name="Genome Biol. Evol.">
        <title>The Spruce Budworm Genome: Reconstructing the Evolutionary History of Antifreeze Proteins.</title>
        <authorList>
            <person name="Beliveau C."/>
            <person name="Gagne P."/>
            <person name="Picq S."/>
            <person name="Vernygora O."/>
            <person name="Keeling C.I."/>
            <person name="Pinkney K."/>
            <person name="Doucet D."/>
            <person name="Wen F."/>
            <person name="Johnston J.S."/>
            <person name="Maaroufi H."/>
            <person name="Boyle B."/>
            <person name="Laroche J."/>
            <person name="Dewar K."/>
            <person name="Juretic N."/>
            <person name="Blackburn G."/>
            <person name="Nisole A."/>
            <person name="Brunet B."/>
            <person name="Brandao M."/>
            <person name="Lumley L."/>
            <person name="Duan J."/>
            <person name="Quan G."/>
            <person name="Lucarotti C.J."/>
            <person name="Roe A.D."/>
            <person name="Sperling F.A.H."/>
            <person name="Levesque R.C."/>
            <person name="Cusson M."/>
        </authorList>
    </citation>
    <scope>NUCLEOTIDE SEQUENCE [LARGE SCALE GENOMIC DNA]</scope>
    <source>
        <strain evidence="1">Glfc:IPQL:Cfum</strain>
    </source>
</reference>
<proteinExistence type="predicted"/>
<keyword evidence="2" id="KW-1185">Reference proteome</keyword>
<organism evidence="1 2">
    <name type="scientific">Choristoneura fumiferana</name>
    <name type="common">Spruce budworm moth</name>
    <name type="synonym">Archips fumiferana</name>
    <dbReference type="NCBI Taxonomy" id="7141"/>
    <lineage>
        <taxon>Eukaryota</taxon>
        <taxon>Metazoa</taxon>
        <taxon>Ecdysozoa</taxon>
        <taxon>Arthropoda</taxon>
        <taxon>Hexapoda</taxon>
        <taxon>Insecta</taxon>
        <taxon>Pterygota</taxon>
        <taxon>Neoptera</taxon>
        <taxon>Endopterygota</taxon>
        <taxon>Lepidoptera</taxon>
        <taxon>Glossata</taxon>
        <taxon>Ditrysia</taxon>
        <taxon>Tortricoidea</taxon>
        <taxon>Tortricidae</taxon>
        <taxon>Tortricinae</taxon>
        <taxon>Choristoneura</taxon>
    </lineage>
</organism>
<evidence type="ECO:0000313" key="2">
    <source>
        <dbReference type="Proteomes" id="UP001064048"/>
    </source>
</evidence>
<dbReference type="Proteomes" id="UP001064048">
    <property type="component" value="Chromosome 7"/>
</dbReference>
<name>A0ACC0K6I9_CHOFU</name>
<protein>
    <submittedName>
        <fullName evidence="1">Uncharacterized protein</fullName>
    </submittedName>
</protein>